<sequence>MPQLNPTPWLAIFMFSWFVFLATIPSKMMAHDFPNDPTLQAALSPITEPWSWPWF</sequence>
<comment type="similarity">
    <text evidence="2 14">Belongs to the ATPase protein 8 family.</text>
</comment>
<evidence type="ECO:0000256" key="8">
    <source>
        <dbReference type="ARBA" id="ARBA00023065"/>
    </source>
</evidence>
<comment type="subunit">
    <text evidence="13">Component of the ATP synthase complex composed at least of ATP5F1A/subunit alpha, ATP5F1B/subunit beta, ATP5MC1/subunit c (homooctomer), MT-ATP6/subunit a, MT-ATP8/subunit 8, ATP5ME/subunit e, ATP5MF/subunit f, ATP5MG/subunit g, ATP5MK/subunit k, ATP5MJ/subunit j, ATP5F1C/subunit gamma, ATP5F1D/subunit delta, ATP5F1E/subunit epsilon, ATP5PF/subunit F6, ATP5PB/subunit b, ATP5PD/subunit d, ATP5PO/subunit OSCP. ATP synthase complex consists of a soluble F(1) head domain (subunits alpha(3) and beta(3)) - the catalytic core - and a membrane F(0) domain - the membrane proton channel (subunits c, a, 8, e, f, g, k and j). These two domains are linked by a central stalk (subunits gamma, delta, and epsilon) rotating inside the F1 region and a stationary peripheral stalk (subunits F6, b, d, and OSCP).</text>
</comment>
<geneLocation type="mitochondrion" evidence="16"/>
<evidence type="ECO:0000256" key="1">
    <source>
        <dbReference type="ARBA" id="ARBA00004304"/>
    </source>
</evidence>
<dbReference type="InterPro" id="IPR050635">
    <property type="entry name" value="ATPase_protein_8"/>
</dbReference>
<dbReference type="InterPro" id="IPR001421">
    <property type="entry name" value="ATP8_metazoa"/>
</dbReference>
<keyword evidence="11" id="KW-0066">ATP synthesis</keyword>
<gene>
    <name evidence="16" type="primary">ATPase8</name>
</gene>
<evidence type="ECO:0000313" key="16">
    <source>
        <dbReference type="EMBL" id="BAQ20855.1"/>
    </source>
</evidence>
<evidence type="ECO:0000256" key="12">
    <source>
        <dbReference type="ARBA" id="ARBA00053067"/>
    </source>
</evidence>
<accession>A0A0B6VP76</accession>
<evidence type="ECO:0000256" key="4">
    <source>
        <dbReference type="ARBA" id="ARBA00022547"/>
    </source>
</evidence>
<feature type="transmembrane region" description="Helical" evidence="15">
    <location>
        <begin position="6"/>
        <end position="24"/>
    </location>
</feature>
<reference evidence="16" key="1">
    <citation type="journal article" date="2016" name="BMC Genomics">
        <title>Structure and variation of the mitochondrial genome of fishes.</title>
        <authorList>
            <person name="Satoh T.P."/>
            <person name="Miya M."/>
            <person name="Mabuchi K."/>
            <person name="Nishida M."/>
        </authorList>
    </citation>
    <scope>NUCLEOTIDE SEQUENCE</scope>
</reference>
<evidence type="ECO:0000256" key="15">
    <source>
        <dbReference type="SAM" id="Phobius"/>
    </source>
</evidence>
<keyword evidence="8 14" id="KW-0406">Ion transport</keyword>
<keyword evidence="9 14" id="KW-0496">Mitochondrion</keyword>
<evidence type="ECO:0000256" key="5">
    <source>
        <dbReference type="ARBA" id="ARBA00022692"/>
    </source>
</evidence>
<dbReference type="GO" id="GO:0031966">
    <property type="term" value="C:mitochondrial membrane"/>
    <property type="evidence" value="ECO:0007669"/>
    <property type="project" value="UniProtKB-SubCell"/>
</dbReference>
<keyword evidence="6 14" id="KW-0375">Hydrogen ion transport</keyword>
<evidence type="ECO:0000256" key="11">
    <source>
        <dbReference type="ARBA" id="ARBA00023310"/>
    </source>
</evidence>
<dbReference type="GO" id="GO:0015986">
    <property type="term" value="P:proton motive force-driven ATP synthesis"/>
    <property type="evidence" value="ECO:0007669"/>
    <property type="project" value="InterPro"/>
</dbReference>
<dbReference type="PANTHER" id="PTHR39937:SF1">
    <property type="entry name" value="ATP SYNTHASE PROTEIN 8"/>
    <property type="match status" value="1"/>
</dbReference>
<protein>
    <recommendedName>
        <fullName evidence="14">ATP synthase complex subunit 8</fullName>
    </recommendedName>
</protein>
<evidence type="ECO:0000256" key="14">
    <source>
        <dbReference type="RuleBase" id="RU003661"/>
    </source>
</evidence>
<evidence type="ECO:0000256" key="2">
    <source>
        <dbReference type="ARBA" id="ARBA00008892"/>
    </source>
</evidence>
<comment type="subcellular location">
    <subcellularLocation>
        <location evidence="1 14">Mitochondrion membrane</location>
        <topology evidence="1 14">Single-pass membrane protein</topology>
    </subcellularLocation>
</comment>
<evidence type="ECO:0000256" key="3">
    <source>
        <dbReference type="ARBA" id="ARBA00022448"/>
    </source>
</evidence>
<proteinExistence type="inferred from homology"/>
<dbReference type="AlphaFoldDB" id="A0A0B6VP76"/>
<evidence type="ECO:0000256" key="10">
    <source>
        <dbReference type="ARBA" id="ARBA00023136"/>
    </source>
</evidence>
<dbReference type="PANTHER" id="PTHR39937">
    <property type="entry name" value="ATP SYNTHASE PROTEIN 8"/>
    <property type="match status" value="1"/>
</dbReference>
<keyword evidence="5 14" id="KW-0812">Transmembrane</keyword>
<dbReference type="GO" id="GO:0045259">
    <property type="term" value="C:proton-transporting ATP synthase complex"/>
    <property type="evidence" value="ECO:0007669"/>
    <property type="project" value="UniProtKB-KW"/>
</dbReference>
<evidence type="ECO:0000256" key="6">
    <source>
        <dbReference type="ARBA" id="ARBA00022781"/>
    </source>
</evidence>
<keyword evidence="3 14" id="KW-0813">Transport</keyword>
<evidence type="ECO:0000256" key="13">
    <source>
        <dbReference type="ARBA" id="ARBA00064647"/>
    </source>
</evidence>
<keyword evidence="4 14" id="KW-0138">CF(0)</keyword>
<keyword evidence="10 15" id="KW-0472">Membrane</keyword>
<organism evidence="16">
    <name type="scientific">Gerres oyena</name>
    <name type="common">common silver-biddy</name>
    <dbReference type="NCBI Taxonomy" id="463597"/>
    <lineage>
        <taxon>Eukaryota</taxon>
        <taxon>Metazoa</taxon>
        <taxon>Chordata</taxon>
        <taxon>Craniata</taxon>
        <taxon>Vertebrata</taxon>
        <taxon>Euteleostomi</taxon>
        <taxon>Actinopterygii</taxon>
        <taxon>Neopterygii</taxon>
        <taxon>Teleostei</taxon>
        <taxon>Neoteleostei</taxon>
        <taxon>Acanthomorphata</taxon>
        <taxon>Eupercaria</taxon>
        <taxon>Gerreiformes</taxon>
        <taxon>Gerreidae</taxon>
        <taxon>Gerres</taxon>
    </lineage>
</organism>
<dbReference type="Pfam" id="PF00895">
    <property type="entry name" value="ATP-synt_8"/>
    <property type="match status" value="1"/>
</dbReference>
<comment type="function">
    <text evidence="12">Subunit 8, of the mitochondrial membrane ATP synthase complex (F(1)F(0) ATP synthase or Complex V) that produces ATP from ADP in the presence of a proton gradient across the membrane which is generated by electron transport complexes of the respiratory chain. ATP synthase complex consist of a soluble F(1) head domain - the catalytic core - and a membrane F(1) domain - the membrane proton channel. These two domains are linked by a central stalk rotating inside the F(1) region and a stationary peripheral stalk. During catalysis, ATP synthesis in the catalytic domain of F(1) is coupled via a rotary mechanism of the central stalk subunits to proton translocation. In vivo, can only synthesize ATP although its ATP hydrolase activity can be activated artificially in vitro. Part of the complex F(0) domain.</text>
</comment>
<evidence type="ECO:0000256" key="7">
    <source>
        <dbReference type="ARBA" id="ARBA00022989"/>
    </source>
</evidence>
<keyword evidence="7 15" id="KW-1133">Transmembrane helix</keyword>
<name>A0A0B6VP76_9TELE</name>
<dbReference type="GO" id="GO:0015078">
    <property type="term" value="F:proton transmembrane transporter activity"/>
    <property type="evidence" value="ECO:0007669"/>
    <property type="project" value="InterPro"/>
</dbReference>
<evidence type="ECO:0000256" key="9">
    <source>
        <dbReference type="ARBA" id="ARBA00023128"/>
    </source>
</evidence>
<dbReference type="EMBL" id="AB355913">
    <property type="protein sequence ID" value="BAQ20855.1"/>
    <property type="molecule type" value="Genomic_DNA"/>
</dbReference>